<sequence>MSNILAPSVAIDVLKVIYERRAVRRYKDKPVDRALIEQVLDAGRMAPSALNNQPWHFYILTDRQMIDRFSKEITRTALKGVMKSGVLKLTKAAAGLLHFITHPDWEKLKDPVFHGAPAVIFLTAPVNYEWAALDIGMCAQNIMLAAKALGLDTCPVGFGKFVAQTKDYPLLHIPAEEEVLLSIIIGYGNETPEVHEHKTGNMFFVQ</sequence>
<comment type="similarity">
    <text evidence="2">Belongs to the nitroreductase family.</text>
</comment>
<evidence type="ECO:0000256" key="5">
    <source>
        <dbReference type="ARBA" id="ARBA00023002"/>
    </source>
</evidence>
<evidence type="ECO:0000313" key="7">
    <source>
        <dbReference type="EMBL" id="OQP52176.1"/>
    </source>
</evidence>
<evidence type="ECO:0000259" key="6">
    <source>
        <dbReference type="Pfam" id="PF00881"/>
    </source>
</evidence>
<dbReference type="CDD" id="cd02136">
    <property type="entry name" value="PnbA_NfnB-like"/>
    <property type="match status" value="1"/>
</dbReference>
<evidence type="ECO:0000256" key="1">
    <source>
        <dbReference type="ARBA" id="ARBA00001917"/>
    </source>
</evidence>
<dbReference type="Gene3D" id="3.40.109.10">
    <property type="entry name" value="NADH Oxidase"/>
    <property type="match status" value="1"/>
</dbReference>
<dbReference type="SUPFAM" id="SSF55469">
    <property type="entry name" value="FMN-dependent nitroreductase-like"/>
    <property type="match status" value="1"/>
</dbReference>
<accession>A0ABX3P0B2</accession>
<keyword evidence="8" id="KW-1185">Reference proteome</keyword>
<proteinExistence type="inferred from homology"/>
<dbReference type="InterPro" id="IPR000415">
    <property type="entry name" value="Nitroreductase-like"/>
</dbReference>
<evidence type="ECO:0000256" key="4">
    <source>
        <dbReference type="ARBA" id="ARBA00022643"/>
    </source>
</evidence>
<keyword evidence="3" id="KW-0285">Flavoprotein</keyword>
<dbReference type="InterPro" id="IPR029479">
    <property type="entry name" value="Nitroreductase"/>
</dbReference>
<keyword evidence="4" id="KW-0288">FMN</keyword>
<evidence type="ECO:0000313" key="8">
    <source>
        <dbReference type="Proteomes" id="UP000192277"/>
    </source>
</evidence>
<comment type="cofactor">
    <cofactor evidence="1">
        <name>FMN</name>
        <dbReference type="ChEBI" id="CHEBI:58210"/>
    </cofactor>
</comment>
<dbReference type="PANTHER" id="PTHR43673:SF2">
    <property type="entry name" value="NITROREDUCTASE"/>
    <property type="match status" value="1"/>
</dbReference>
<comment type="caution">
    <text evidence="7">The sequence shown here is derived from an EMBL/GenBank/DDBJ whole genome shotgun (WGS) entry which is preliminary data.</text>
</comment>
<organism evidence="7 8">
    <name type="scientific">Niastella koreensis</name>
    <dbReference type="NCBI Taxonomy" id="354356"/>
    <lineage>
        <taxon>Bacteria</taxon>
        <taxon>Pseudomonadati</taxon>
        <taxon>Bacteroidota</taxon>
        <taxon>Chitinophagia</taxon>
        <taxon>Chitinophagales</taxon>
        <taxon>Chitinophagaceae</taxon>
        <taxon>Niastella</taxon>
    </lineage>
</organism>
<feature type="domain" description="Nitroreductase" evidence="6">
    <location>
        <begin position="17"/>
        <end position="187"/>
    </location>
</feature>
<dbReference type="Pfam" id="PF00881">
    <property type="entry name" value="Nitroreductase"/>
    <property type="match status" value="1"/>
</dbReference>
<evidence type="ECO:0000256" key="2">
    <source>
        <dbReference type="ARBA" id="ARBA00007118"/>
    </source>
</evidence>
<dbReference type="EMBL" id="LWBO01000004">
    <property type="protein sequence ID" value="OQP52176.1"/>
    <property type="molecule type" value="Genomic_DNA"/>
</dbReference>
<dbReference type="RefSeq" id="WP_014220220.1">
    <property type="nucleotide sequence ID" value="NZ_LWBO01000004.1"/>
</dbReference>
<dbReference type="PANTHER" id="PTHR43673">
    <property type="entry name" value="NAD(P)H NITROREDUCTASE YDGI-RELATED"/>
    <property type="match status" value="1"/>
</dbReference>
<name>A0ABX3P0B2_9BACT</name>
<protein>
    <recommendedName>
        <fullName evidence="6">Nitroreductase domain-containing protein</fullName>
    </recommendedName>
</protein>
<gene>
    <name evidence="7" type="ORF">A4D02_23555</name>
</gene>
<dbReference type="Proteomes" id="UP000192277">
    <property type="component" value="Unassembled WGS sequence"/>
</dbReference>
<evidence type="ECO:0000256" key="3">
    <source>
        <dbReference type="ARBA" id="ARBA00022630"/>
    </source>
</evidence>
<reference evidence="7 8" key="1">
    <citation type="submission" date="2016-04" db="EMBL/GenBank/DDBJ databases">
        <authorList>
            <person name="Chen L."/>
            <person name="Zhuang W."/>
            <person name="Wang G."/>
        </authorList>
    </citation>
    <scope>NUCLEOTIDE SEQUENCE [LARGE SCALE GENOMIC DNA]</scope>
    <source>
        <strain evidence="8">GR20</strain>
    </source>
</reference>
<keyword evidence="5" id="KW-0560">Oxidoreductase</keyword>